<keyword evidence="8" id="KW-0863">Zinc-finger</keyword>
<feature type="zinc finger region" evidence="8">
    <location>
        <begin position="3"/>
        <end position="34"/>
    </location>
</feature>
<evidence type="ECO:0000256" key="4">
    <source>
        <dbReference type="ARBA" id="ARBA00022840"/>
    </source>
</evidence>
<gene>
    <name evidence="8 9" type="primary">nrdR</name>
    <name evidence="9" type="ORF">M4L89_02900</name>
</gene>
<dbReference type="GeneID" id="69845686"/>
<evidence type="ECO:0000256" key="8">
    <source>
        <dbReference type="HAMAP-Rule" id="MF_00440"/>
    </source>
</evidence>
<evidence type="ECO:0000256" key="5">
    <source>
        <dbReference type="ARBA" id="ARBA00023015"/>
    </source>
</evidence>
<keyword evidence="6 8" id="KW-0238">DNA-binding</keyword>
<dbReference type="InterPro" id="IPR003796">
    <property type="entry name" value="RNR_NrdR-like"/>
</dbReference>
<comment type="function">
    <text evidence="8">Negatively regulates transcription of bacterial ribonucleotide reductase nrd genes and operons by binding to NrdR-boxes.</text>
</comment>
<evidence type="ECO:0000256" key="6">
    <source>
        <dbReference type="ARBA" id="ARBA00023125"/>
    </source>
</evidence>
<comment type="cofactor">
    <cofactor evidence="8">
        <name>Zn(2+)</name>
        <dbReference type="ChEBI" id="CHEBI:29105"/>
    </cofactor>
    <text evidence="8">Binds 1 zinc ion.</text>
</comment>
<dbReference type="AlphaFoldDB" id="A0A1B1G7E1"/>
<evidence type="ECO:0000256" key="7">
    <source>
        <dbReference type="ARBA" id="ARBA00023163"/>
    </source>
</evidence>
<dbReference type="OrthoDB" id="9807461at2"/>
<keyword evidence="8" id="KW-0479">Metal-binding</keyword>
<keyword evidence="1 8" id="KW-0678">Repressor</keyword>
<dbReference type="Pfam" id="PF03477">
    <property type="entry name" value="ATP-cone"/>
    <property type="match status" value="1"/>
</dbReference>
<dbReference type="Proteomes" id="UP001152422">
    <property type="component" value="Unassembled WGS sequence"/>
</dbReference>
<keyword evidence="5 8" id="KW-0805">Transcription regulation</keyword>
<accession>A0A1B1G7E1</accession>
<comment type="caution">
    <text evidence="9">The sequence shown here is derived from an EMBL/GenBank/DDBJ whole genome shotgun (WGS) entry which is preliminary data.</text>
</comment>
<dbReference type="InterPro" id="IPR055173">
    <property type="entry name" value="NrdR-like_N"/>
</dbReference>
<keyword evidence="3 8" id="KW-0862">Zinc</keyword>
<proteinExistence type="inferred from homology"/>
<evidence type="ECO:0000313" key="9">
    <source>
        <dbReference type="EMBL" id="MDG0845195.1"/>
    </source>
</evidence>
<protein>
    <recommendedName>
        <fullName evidence="8">Transcriptional repressor NrdR</fullName>
    </recommendedName>
</protein>
<dbReference type="PANTHER" id="PTHR30455:SF2">
    <property type="entry name" value="TRANSCRIPTIONAL REPRESSOR NRDR"/>
    <property type="match status" value="1"/>
</dbReference>
<dbReference type="GO" id="GO:0045892">
    <property type="term" value="P:negative regulation of DNA-templated transcription"/>
    <property type="evidence" value="ECO:0007669"/>
    <property type="project" value="UniProtKB-UniRule"/>
</dbReference>
<dbReference type="InterPro" id="IPR005144">
    <property type="entry name" value="ATP-cone_dom"/>
</dbReference>
<evidence type="ECO:0000313" key="10">
    <source>
        <dbReference type="Proteomes" id="UP001152422"/>
    </source>
</evidence>
<dbReference type="NCBIfam" id="TIGR00244">
    <property type="entry name" value="transcriptional regulator NrdR"/>
    <property type="match status" value="1"/>
</dbReference>
<dbReference type="GO" id="GO:0003677">
    <property type="term" value="F:DNA binding"/>
    <property type="evidence" value="ECO:0007669"/>
    <property type="project" value="UniProtKB-KW"/>
</dbReference>
<comment type="similarity">
    <text evidence="8">Belongs to the NrdR family.</text>
</comment>
<evidence type="ECO:0000256" key="1">
    <source>
        <dbReference type="ARBA" id="ARBA00022491"/>
    </source>
</evidence>
<dbReference type="PROSITE" id="PS51161">
    <property type="entry name" value="ATP_CONE"/>
    <property type="match status" value="1"/>
</dbReference>
<dbReference type="RefSeq" id="WP_002507372.1">
    <property type="nucleotide sequence ID" value="NZ_CBCPHY010000001.1"/>
</dbReference>
<keyword evidence="4 8" id="KW-0067">ATP-binding</keyword>
<organism evidence="9 10">
    <name type="scientific">Staphylococcus equorum</name>
    <dbReference type="NCBI Taxonomy" id="246432"/>
    <lineage>
        <taxon>Bacteria</taxon>
        <taxon>Bacillati</taxon>
        <taxon>Bacillota</taxon>
        <taxon>Bacilli</taxon>
        <taxon>Bacillales</taxon>
        <taxon>Staphylococcaceae</taxon>
        <taxon>Staphylococcus</taxon>
    </lineage>
</organism>
<dbReference type="GO" id="GO:0005524">
    <property type="term" value="F:ATP binding"/>
    <property type="evidence" value="ECO:0007669"/>
    <property type="project" value="UniProtKB-UniRule"/>
</dbReference>
<evidence type="ECO:0000256" key="2">
    <source>
        <dbReference type="ARBA" id="ARBA00022741"/>
    </source>
</evidence>
<keyword evidence="2 8" id="KW-0547">Nucleotide-binding</keyword>
<dbReference type="Pfam" id="PF22811">
    <property type="entry name" value="Zn_ribbon_NrdR"/>
    <property type="match status" value="1"/>
</dbReference>
<dbReference type="EMBL" id="JAMBQA010000001">
    <property type="protein sequence ID" value="MDG0845195.1"/>
    <property type="molecule type" value="Genomic_DNA"/>
</dbReference>
<name>A0A1B1G7E1_9STAP</name>
<dbReference type="PANTHER" id="PTHR30455">
    <property type="entry name" value="TRANSCRIPTIONAL REPRESSOR NRDR"/>
    <property type="match status" value="1"/>
</dbReference>
<dbReference type="eggNOG" id="COG1327">
    <property type="taxonomic scope" value="Bacteria"/>
</dbReference>
<keyword evidence="10" id="KW-1185">Reference proteome</keyword>
<dbReference type="HAMAP" id="MF_00440">
    <property type="entry name" value="NrdR"/>
    <property type="match status" value="1"/>
</dbReference>
<keyword evidence="7 8" id="KW-0804">Transcription</keyword>
<evidence type="ECO:0000256" key="3">
    <source>
        <dbReference type="ARBA" id="ARBA00022833"/>
    </source>
</evidence>
<dbReference type="KEGG" id="seqo:SE1039_15070"/>
<reference evidence="9" key="1">
    <citation type="submission" date="2022-05" db="EMBL/GenBank/DDBJ databases">
        <title>Comparative genomics of Staphylococcus equorum isolates.</title>
        <authorList>
            <person name="Luelf R.H."/>
        </authorList>
    </citation>
    <scope>NUCLEOTIDE SEQUENCE</scope>
    <source>
        <strain evidence="9">TMW 2.2497</strain>
    </source>
</reference>
<sequence length="156" mass="18307">MKCPKCNSTHSRVVDSRHADEVNAIRRRRECEKCSTRFTTFEHIEKRPLIVVKKDGTREQFSREKILNGLVRSCEKRPVRYQQLEDITNNVEWKLRDEGHAEISSREIGEHVMNLLMHVDQVSYVRFASVYKEFKDVDQLLQSMQGILAGNKRSDS</sequence>
<dbReference type="GO" id="GO:0008270">
    <property type="term" value="F:zinc ion binding"/>
    <property type="evidence" value="ECO:0007669"/>
    <property type="project" value="UniProtKB-UniRule"/>
</dbReference>
<dbReference type="STRING" id="246432.SE1039_15070"/>